<feature type="compositionally biased region" description="Basic residues" evidence="1">
    <location>
        <begin position="691"/>
        <end position="707"/>
    </location>
</feature>
<dbReference type="CDD" id="cd14364">
    <property type="entry name" value="CUE_ASCC2"/>
    <property type="match status" value="1"/>
</dbReference>
<dbReference type="EMBL" id="KL198044">
    <property type="protein sequence ID" value="KDQ13293.1"/>
    <property type="molecule type" value="Genomic_DNA"/>
</dbReference>
<evidence type="ECO:0000256" key="1">
    <source>
        <dbReference type="SAM" id="MobiDB-lite"/>
    </source>
</evidence>
<dbReference type="PANTHER" id="PTHR21494">
    <property type="entry name" value="ACTIVATING SIGNAL COINTEGRATOR 1 COMPLEX SUBUNIT 2 ASC-1 COMPLEX SUBUNIT P100"/>
    <property type="match status" value="1"/>
</dbReference>
<proteinExistence type="predicted"/>
<evidence type="ECO:0000259" key="2">
    <source>
        <dbReference type="PROSITE" id="PS51140"/>
    </source>
</evidence>
<feature type="compositionally biased region" description="Gly residues" evidence="1">
    <location>
        <begin position="645"/>
        <end position="677"/>
    </location>
</feature>
<dbReference type="InterPro" id="IPR041800">
    <property type="entry name" value="ASCC2_CUE"/>
</dbReference>
<feature type="compositionally biased region" description="Acidic residues" evidence="1">
    <location>
        <begin position="527"/>
        <end position="543"/>
    </location>
</feature>
<dbReference type="InterPro" id="IPR003892">
    <property type="entry name" value="CUE"/>
</dbReference>
<feature type="compositionally biased region" description="Basic and acidic residues" evidence="1">
    <location>
        <begin position="597"/>
        <end position="614"/>
    </location>
</feature>
<organism evidence="3 4">
    <name type="scientific">Botryobasidium botryosum (strain FD-172 SS1)</name>
    <dbReference type="NCBI Taxonomy" id="930990"/>
    <lineage>
        <taxon>Eukaryota</taxon>
        <taxon>Fungi</taxon>
        <taxon>Dikarya</taxon>
        <taxon>Basidiomycota</taxon>
        <taxon>Agaricomycotina</taxon>
        <taxon>Agaricomycetes</taxon>
        <taxon>Cantharellales</taxon>
        <taxon>Botryobasidiaceae</taxon>
        <taxon>Botryobasidium</taxon>
    </lineage>
</organism>
<feature type="domain" description="CUE" evidence="2">
    <location>
        <begin position="370"/>
        <end position="415"/>
    </location>
</feature>
<reference evidence="4" key="1">
    <citation type="journal article" date="2014" name="Proc. Natl. Acad. Sci. U.S.A.">
        <title>Extensive sampling of basidiomycete genomes demonstrates inadequacy of the white-rot/brown-rot paradigm for wood decay fungi.</title>
        <authorList>
            <person name="Riley R."/>
            <person name="Salamov A.A."/>
            <person name="Brown D.W."/>
            <person name="Nagy L.G."/>
            <person name="Floudas D."/>
            <person name="Held B.W."/>
            <person name="Levasseur A."/>
            <person name="Lombard V."/>
            <person name="Morin E."/>
            <person name="Otillar R."/>
            <person name="Lindquist E.A."/>
            <person name="Sun H."/>
            <person name="LaButti K.M."/>
            <person name="Schmutz J."/>
            <person name="Jabbour D."/>
            <person name="Luo H."/>
            <person name="Baker S.E."/>
            <person name="Pisabarro A.G."/>
            <person name="Walton J.D."/>
            <person name="Blanchette R.A."/>
            <person name="Henrissat B."/>
            <person name="Martin F."/>
            <person name="Cullen D."/>
            <person name="Hibbett D.S."/>
            <person name="Grigoriev I.V."/>
        </authorList>
    </citation>
    <scope>NUCLEOTIDE SEQUENCE [LARGE SCALE GENOMIC DNA]</scope>
    <source>
        <strain evidence="4">FD-172 SS1</strain>
    </source>
</reference>
<dbReference type="GO" id="GO:0043130">
    <property type="term" value="F:ubiquitin binding"/>
    <property type="evidence" value="ECO:0007669"/>
    <property type="project" value="InterPro"/>
</dbReference>
<dbReference type="OrthoDB" id="5577209at2759"/>
<feature type="compositionally biased region" description="Basic and acidic residues" evidence="1">
    <location>
        <begin position="680"/>
        <end position="690"/>
    </location>
</feature>
<dbReference type="SUPFAM" id="SSF46934">
    <property type="entry name" value="UBA-like"/>
    <property type="match status" value="1"/>
</dbReference>
<gene>
    <name evidence="3" type="ORF">BOTBODRAFT_33626</name>
</gene>
<dbReference type="InParanoid" id="A0A067MC22"/>
<dbReference type="PANTHER" id="PTHR21494:SF0">
    <property type="entry name" value="ACTIVATING SIGNAL COINTEGRATOR 1 COMPLEX SUBUNIT 2"/>
    <property type="match status" value="1"/>
</dbReference>
<dbReference type="Proteomes" id="UP000027195">
    <property type="component" value="Unassembled WGS sequence"/>
</dbReference>
<sequence>MALPKFSIQQAKHHLSADSWGQFSSQLLEQIQIACHTPLAQFDIVTTQKFLTSYLRDAAKDILLGIGNGALSHSAPPTADRALTEGLLDLAEKLASVPLTLSIEALLDLAIVCGTHRHSSARCQKIYEIAFNTSPSLLKDFFLNVPLGFITALTPKDSNITAIHRTTYCLISLIRCAHDTIVLKLAQDKDFVVGLAGCYDEGLRSIADSKGGIQMTSSDPLRWEIEWMKAKVLILDSFSIMMDTLLRSTKKETKDSLIDIISTLLSLSAASTSSRPSRPIPFVNQSLLSDYEYSHHLSGSLRDALRGSNDPRLKPIIAGLESLAPQGVREKDPGGLALLLGIPPTQFNSHIDYKKGKEKALQLDEPPSEQLDLAVTQVLDIFPDEDVTFVQKCLRDSTFHGSAESLISALLEGNLPPDLQSLRDGLAHGAGIPASPPPAVSLLESRKNAFDDDPLDFSRLTRGKRPENPSAIVQDKSYLAELKANILRRVEEQQLSEEEEEKERANALEEDLDDAFPALPTVKVSNDGEESDDSDPDDHEGEAEAPKQSVDTILELAYIKDPKIFDRDAATRRSKTRADLKAQTSWSDEQLEGWRIMLDRNPKKDKILQKHEFSGNRPLETPESGRPESRGAGPSHASRGRGGHGRGGGGGGGGGGRGRGRGGNQGGGSGAEGGEGGSSAHDRAWKDKNKARNANHNRKRGHEKKMARGGGGAPFE</sequence>
<feature type="compositionally biased region" description="Basic and acidic residues" evidence="1">
    <location>
        <begin position="570"/>
        <end position="580"/>
    </location>
</feature>
<dbReference type="InterPro" id="IPR009060">
    <property type="entry name" value="UBA-like_sf"/>
</dbReference>
<dbReference type="InterPro" id="IPR052586">
    <property type="entry name" value="ASCC2"/>
</dbReference>
<dbReference type="PROSITE" id="PS51140">
    <property type="entry name" value="CUE"/>
    <property type="match status" value="1"/>
</dbReference>
<evidence type="ECO:0000313" key="4">
    <source>
        <dbReference type="Proteomes" id="UP000027195"/>
    </source>
</evidence>
<evidence type="ECO:0000313" key="3">
    <source>
        <dbReference type="EMBL" id="KDQ13293.1"/>
    </source>
</evidence>
<keyword evidence="4" id="KW-1185">Reference proteome</keyword>
<protein>
    <recommendedName>
        <fullName evidence="2">CUE domain-containing protein</fullName>
    </recommendedName>
</protein>
<feature type="region of interest" description="Disordered" evidence="1">
    <location>
        <begin position="493"/>
        <end position="551"/>
    </location>
</feature>
<dbReference type="HOGENOM" id="CLU_021373_0_0_1"/>
<dbReference type="AlphaFoldDB" id="A0A067MC22"/>
<feature type="region of interest" description="Disordered" evidence="1">
    <location>
        <begin position="570"/>
        <end position="716"/>
    </location>
</feature>
<feature type="region of interest" description="Disordered" evidence="1">
    <location>
        <begin position="453"/>
        <end position="472"/>
    </location>
</feature>
<accession>A0A067MC22</accession>
<dbReference type="Gene3D" id="1.10.8.10">
    <property type="entry name" value="DNA helicase RuvA subunit, C-terminal domain"/>
    <property type="match status" value="1"/>
</dbReference>
<name>A0A067MC22_BOTB1</name>